<dbReference type="InterPro" id="IPR021109">
    <property type="entry name" value="Peptidase_aspartic_dom_sf"/>
</dbReference>
<dbReference type="CDD" id="cd00303">
    <property type="entry name" value="retropepsin_like"/>
    <property type="match status" value="1"/>
</dbReference>
<dbReference type="SUPFAM" id="SSF50630">
    <property type="entry name" value="Acid proteases"/>
    <property type="match status" value="1"/>
</dbReference>
<evidence type="ECO:0000313" key="1">
    <source>
        <dbReference type="EMBL" id="RWS22172.1"/>
    </source>
</evidence>
<dbReference type="VEuPathDB" id="VectorBase:LDEU009868"/>
<proteinExistence type="predicted"/>
<comment type="caution">
    <text evidence="1">The sequence shown here is derived from an EMBL/GenBank/DDBJ whole genome shotgun (WGS) entry which is preliminary data.</text>
</comment>
<organism evidence="1 2">
    <name type="scientific">Leptotrombidium deliense</name>
    <dbReference type="NCBI Taxonomy" id="299467"/>
    <lineage>
        <taxon>Eukaryota</taxon>
        <taxon>Metazoa</taxon>
        <taxon>Ecdysozoa</taxon>
        <taxon>Arthropoda</taxon>
        <taxon>Chelicerata</taxon>
        <taxon>Arachnida</taxon>
        <taxon>Acari</taxon>
        <taxon>Acariformes</taxon>
        <taxon>Trombidiformes</taxon>
        <taxon>Prostigmata</taxon>
        <taxon>Anystina</taxon>
        <taxon>Parasitengona</taxon>
        <taxon>Trombiculoidea</taxon>
        <taxon>Trombiculidae</taxon>
        <taxon>Leptotrombidium</taxon>
    </lineage>
</organism>
<gene>
    <name evidence="1" type="ORF">B4U80_11688</name>
</gene>
<dbReference type="Proteomes" id="UP000288716">
    <property type="component" value="Unassembled WGS sequence"/>
</dbReference>
<evidence type="ECO:0000313" key="2">
    <source>
        <dbReference type="Proteomes" id="UP000288716"/>
    </source>
</evidence>
<dbReference type="Gene3D" id="2.40.70.10">
    <property type="entry name" value="Acid Proteases"/>
    <property type="match status" value="1"/>
</dbReference>
<name>A0A443S3R0_9ACAR</name>
<sequence>MLVISAHINHMFTNMIVDTGGGCSVVDADLAKLLQQPRCDSVPIEISLISGQLFRMSKYITATITYENSSVNLKLYVVEKFPYPVLLGINWCRAARVKIDFSGSNDVLLTEGWVPIPNNYPLVKCAYDSVDVKSSLVAEPFEQKLLNIAYVNDELPEITMTTIKDMADLFDSIKEHSELDNCVKILISNTSECTLEMNLDLTVI</sequence>
<protein>
    <recommendedName>
        <fullName evidence="3">Peptidase A2 domain-containing protein</fullName>
    </recommendedName>
</protein>
<evidence type="ECO:0008006" key="3">
    <source>
        <dbReference type="Google" id="ProtNLM"/>
    </source>
</evidence>
<dbReference type="AlphaFoldDB" id="A0A443S3R0"/>
<keyword evidence="2" id="KW-1185">Reference proteome</keyword>
<reference evidence="1 2" key="1">
    <citation type="journal article" date="2018" name="Gigascience">
        <title>Genomes of trombidid mites reveal novel predicted allergens and laterally-transferred genes associated with secondary metabolism.</title>
        <authorList>
            <person name="Dong X."/>
            <person name="Chaisiri K."/>
            <person name="Xia D."/>
            <person name="Armstrong S.D."/>
            <person name="Fang Y."/>
            <person name="Donnelly M.J."/>
            <person name="Kadowaki T."/>
            <person name="McGarry J.W."/>
            <person name="Darby A.C."/>
            <person name="Makepeace B.L."/>
        </authorList>
    </citation>
    <scope>NUCLEOTIDE SEQUENCE [LARGE SCALE GENOMIC DNA]</scope>
    <source>
        <strain evidence="1">UoL-UT</strain>
    </source>
</reference>
<accession>A0A443S3R0</accession>
<dbReference type="EMBL" id="NCKV01009586">
    <property type="protein sequence ID" value="RWS22172.1"/>
    <property type="molecule type" value="Genomic_DNA"/>
</dbReference>